<protein>
    <submittedName>
        <fullName evidence="1">Uncharacterized protein</fullName>
    </submittedName>
</protein>
<gene>
    <name evidence="1" type="ORF">BJ508DRAFT_334448</name>
</gene>
<dbReference type="EMBL" id="ML119835">
    <property type="protein sequence ID" value="RPA73058.1"/>
    <property type="molecule type" value="Genomic_DNA"/>
</dbReference>
<name>A0A3N4HKJ2_ASCIM</name>
<proteinExistence type="predicted"/>
<dbReference type="AlphaFoldDB" id="A0A3N4HKJ2"/>
<reference evidence="1 2" key="1">
    <citation type="journal article" date="2018" name="Nat. Ecol. Evol.">
        <title>Pezizomycetes genomes reveal the molecular basis of ectomycorrhizal truffle lifestyle.</title>
        <authorList>
            <person name="Murat C."/>
            <person name="Payen T."/>
            <person name="Noel B."/>
            <person name="Kuo A."/>
            <person name="Morin E."/>
            <person name="Chen J."/>
            <person name="Kohler A."/>
            <person name="Krizsan K."/>
            <person name="Balestrini R."/>
            <person name="Da Silva C."/>
            <person name="Montanini B."/>
            <person name="Hainaut M."/>
            <person name="Levati E."/>
            <person name="Barry K.W."/>
            <person name="Belfiori B."/>
            <person name="Cichocki N."/>
            <person name="Clum A."/>
            <person name="Dockter R.B."/>
            <person name="Fauchery L."/>
            <person name="Guy J."/>
            <person name="Iotti M."/>
            <person name="Le Tacon F."/>
            <person name="Lindquist E.A."/>
            <person name="Lipzen A."/>
            <person name="Malagnac F."/>
            <person name="Mello A."/>
            <person name="Molinier V."/>
            <person name="Miyauchi S."/>
            <person name="Poulain J."/>
            <person name="Riccioni C."/>
            <person name="Rubini A."/>
            <person name="Sitrit Y."/>
            <person name="Splivallo R."/>
            <person name="Traeger S."/>
            <person name="Wang M."/>
            <person name="Zifcakova L."/>
            <person name="Wipf D."/>
            <person name="Zambonelli A."/>
            <person name="Paolocci F."/>
            <person name="Nowrousian M."/>
            <person name="Ottonello S."/>
            <person name="Baldrian P."/>
            <person name="Spatafora J.W."/>
            <person name="Henrissat B."/>
            <person name="Nagy L.G."/>
            <person name="Aury J.M."/>
            <person name="Wincker P."/>
            <person name="Grigoriev I.V."/>
            <person name="Bonfante P."/>
            <person name="Martin F.M."/>
        </authorList>
    </citation>
    <scope>NUCLEOTIDE SEQUENCE [LARGE SCALE GENOMIC DNA]</scope>
    <source>
        <strain evidence="1 2">RN42</strain>
    </source>
</reference>
<keyword evidence="2" id="KW-1185">Reference proteome</keyword>
<dbReference type="Proteomes" id="UP000275078">
    <property type="component" value="Unassembled WGS sequence"/>
</dbReference>
<evidence type="ECO:0000313" key="1">
    <source>
        <dbReference type="EMBL" id="RPA73058.1"/>
    </source>
</evidence>
<sequence>MNFTNTTNPTFGDTNFNTTHLQPFADYHPFSPEMATTMSDVDLKTMIHRKQEEVMGIIRSSKILLELFPIVKTWEASGFNPPMNPFGSFDVAATVFQAQLLALLDVHDICTREKRRRNADLLERMFLVDWTISLQRLFGDERIEEGEEVDDVEEFDFTDPADLNAIFHHSLQDLQDELIPVLTAEDLIQIQDYFWDTYLLYRSTIDELAALIIKDLETSPEPTAQNSFSGFFMYCVLIHDVMEKVDAISEELVMRRAVVDKGILCLSRLWVAKRREMWEKEKSDVLEICGRVGRVVENAGFYINM</sequence>
<evidence type="ECO:0000313" key="2">
    <source>
        <dbReference type="Proteomes" id="UP000275078"/>
    </source>
</evidence>
<organism evidence="1 2">
    <name type="scientific">Ascobolus immersus RN42</name>
    <dbReference type="NCBI Taxonomy" id="1160509"/>
    <lineage>
        <taxon>Eukaryota</taxon>
        <taxon>Fungi</taxon>
        <taxon>Dikarya</taxon>
        <taxon>Ascomycota</taxon>
        <taxon>Pezizomycotina</taxon>
        <taxon>Pezizomycetes</taxon>
        <taxon>Pezizales</taxon>
        <taxon>Ascobolaceae</taxon>
        <taxon>Ascobolus</taxon>
    </lineage>
</organism>
<accession>A0A3N4HKJ2</accession>